<dbReference type="SUPFAM" id="SSF52499">
    <property type="entry name" value="Isochorismatase-like hydrolases"/>
    <property type="match status" value="1"/>
</dbReference>
<keyword evidence="5" id="KW-1185">Reference proteome</keyword>
<evidence type="ECO:0000256" key="1">
    <source>
        <dbReference type="ARBA" id="ARBA00022801"/>
    </source>
</evidence>
<comment type="caution">
    <text evidence="4">The sequence shown here is derived from an EMBL/GenBank/DDBJ whole genome shotgun (WGS) entry which is preliminary data.</text>
</comment>
<proteinExistence type="predicted"/>
<name>A0ABW6S8Z3_9NOCA</name>
<dbReference type="InterPro" id="IPR050272">
    <property type="entry name" value="Isochorismatase-like_hydrls"/>
</dbReference>
<dbReference type="EMBL" id="JBIAQY010000015">
    <property type="protein sequence ID" value="MFF3572767.1"/>
    <property type="molecule type" value="Genomic_DNA"/>
</dbReference>
<dbReference type="PANTHER" id="PTHR43540">
    <property type="entry name" value="PEROXYUREIDOACRYLATE/UREIDOACRYLATE AMIDOHYDROLASE-RELATED"/>
    <property type="match status" value="1"/>
</dbReference>
<accession>A0ABW6S8Z3</accession>
<evidence type="ECO:0000313" key="4">
    <source>
        <dbReference type="EMBL" id="MFF3572767.1"/>
    </source>
</evidence>
<dbReference type="InterPro" id="IPR036380">
    <property type="entry name" value="Isochorismatase-like_sf"/>
</dbReference>
<reference evidence="4 5" key="1">
    <citation type="submission" date="2024-10" db="EMBL/GenBank/DDBJ databases">
        <title>The Natural Products Discovery Center: Release of the First 8490 Sequenced Strains for Exploring Actinobacteria Biosynthetic Diversity.</title>
        <authorList>
            <person name="Kalkreuter E."/>
            <person name="Kautsar S.A."/>
            <person name="Yang D."/>
            <person name="Bader C.D."/>
            <person name="Teijaro C.N."/>
            <person name="Fluegel L."/>
            <person name="Davis C.M."/>
            <person name="Simpson J.R."/>
            <person name="Lauterbach L."/>
            <person name="Steele A.D."/>
            <person name="Gui C."/>
            <person name="Meng S."/>
            <person name="Li G."/>
            <person name="Viehrig K."/>
            <person name="Ye F."/>
            <person name="Su P."/>
            <person name="Kiefer A.F."/>
            <person name="Nichols A."/>
            <person name="Cepeda A.J."/>
            <person name="Yan W."/>
            <person name="Fan B."/>
            <person name="Jiang Y."/>
            <person name="Adhikari A."/>
            <person name="Zheng C.-J."/>
            <person name="Schuster L."/>
            <person name="Cowan T.M."/>
            <person name="Smanski M.J."/>
            <person name="Chevrette M.G."/>
            <person name="De Carvalho L.P.S."/>
            <person name="Shen B."/>
        </authorList>
    </citation>
    <scope>NUCLEOTIDE SEQUENCE [LARGE SCALE GENOMIC DNA]</scope>
    <source>
        <strain evidence="4 5">NPDC002593</strain>
    </source>
</reference>
<dbReference type="Pfam" id="PF00857">
    <property type="entry name" value="Isochorismatase"/>
    <property type="match status" value="1"/>
</dbReference>
<dbReference type="RefSeq" id="WP_387406231.1">
    <property type="nucleotide sequence ID" value="NZ_JBIAQY010000015.1"/>
</dbReference>
<organism evidence="4 5">
    <name type="scientific">Nocardia jiangxiensis</name>
    <dbReference type="NCBI Taxonomy" id="282685"/>
    <lineage>
        <taxon>Bacteria</taxon>
        <taxon>Bacillati</taxon>
        <taxon>Actinomycetota</taxon>
        <taxon>Actinomycetes</taxon>
        <taxon>Mycobacteriales</taxon>
        <taxon>Nocardiaceae</taxon>
        <taxon>Nocardia</taxon>
    </lineage>
</organism>
<dbReference type="Gene3D" id="3.40.50.850">
    <property type="entry name" value="Isochorismatase-like"/>
    <property type="match status" value="1"/>
</dbReference>
<dbReference type="Proteomes" id="UP001601992">
    <property type="component" value="Unassembled WGS sequence"/>
</dbReference>
<feature type="domain" description="Isochorismatase-like" evidence="3">
    <location>
        <begin position="7"/>
        <end position="127"/>
    </location>
</feature>
<evidence type="ECO:0000313" key="5">
    <source>
        <dbReference type="Proteomes" id="UP001601992"/>
    </source>
</evidence>
<feature type="region of interest" description="Disordered" evidence="2">
    <location>
        <begin position="147"/>
        <end position="170"/>
    </location>
</feature>
<sequence length="170" mass="17784">MVAPDRTAVVVQECQGAVVGPDAGLAALAHEARREALPNIGRLLPAARAAGVRIVHCVVTRRADGQGANHNAKLFDIGRCGVDVTPGSPGAAILPELGPEPTDLVLTRGHGLGPMGGIDLDAVFHDSRADRRLDAAVPLGEFFDESAPQHFSGRSSRQSSRKAMRSTWVG</sequence>
<evidence type="ECO:0000259" key="3">
    <source>
        <dbReference type="Pfam" id="PF00857"/>
    </source>
</evidence>
<dbReference type="InterPro" id="IPR000868">
    <property type="entry name" value="Isochorismatase-like_dom"/>
</dbReference>
<evidence type="ECO:0000256" key="2">
    <source>
        <dbReference type="SAM" id="MobiDB-lite"/>
    </source>
</evidence>
<keyword evidence="1" id="KW-0378">Hydrolase</keyword>
<gene>
    <name evidence="4" type="ORF">ACFYXQ_33855</name>
</gene>
<protein>
    <submittedName>
        <fullName evidence="4">Isochorismatase family protein</fullName>
    </submittedName>
</protein>